<dbReference type="AlphaFoldDB" id="A0A1H0GDY0"/>
<dbReference type="Pfam" id="PF03724">
    <property type="entry name" value="META"/>
    <property type="match status" value="1"/>
</dbReference>
<keyword evidence="4" id="KW-1185">Reference proteome</keyword>
<organism evidence="3 4">
    <name type="scientific">Lutimaribacter pacificus</name>
    <dbReference type="NCBI Taxonomy" id="391948"/>
    <lineage>
        <taxon>Bacteria</taxon>
        <taxon>Pseudomonadati</taxon>
        <taxon>Pseudomonadota</taxon>
        <taxon>Alphaproteobacteria</taxon>
        <taxon>Rhodobacterales</taxon>
        <taxon>Roseobacteraceae</taxon>
        <taxon>Lutimaribacter</taxon>
    </lineage>
</organism>
<gene>
    <name evidence="3" type="ORF">SAMN05444142_102189</name>
</gene>
<keyword evidence="1" id="KW-0732">Signal</keyword>
<accession>A0A1H0GDY0</accession>
<keyword evidence="3" id="KW-0346">Stress response</keyword>
<dbReference type="Proteomes" id="UP000324252">
    <property type="component" value="Unassembled WGS sequence"/>
</dbReference>
<protein>
    <submittedName>
        <fullName evidence="3">Heat shock protein HslJ</fullName>
    </submittedName>
</protein>
<feature type="signal peptide" evidence="1">
    <location>
        <begin position="1"/>
        <end position="26"/>
    </location>
</feature>
<dbReference type="EMBL" id="FQZZ01000002">
    <property type="protein sequence ID" value="SHJ87218.1"/>
    <property type="molecule type" value="Genomic_DNA"/>
</dbReference>
<dbReference type="OrthoDB" id="9809132at2"/>
<dbReference type="RefSeq" id="WP_149787865.1">
    <property type="nucleotide sequence ID" value="NZ_FNIO01000003.1"/>
</dbReference>
<feature type="domain" description="DUF306" evidence="2">
    <location>
        <begin position="33"/>
        <end position="135"/>
    </location>
</feature>
<dbReference type="InterPro" id="IPR053147">
    <property type="entry name" value="Hsp_HslJ-like"/>
</dbReference>
<dbReference type="Gene3D" id="2.40.128.270">
    <property type="match status" value="1"/>
</dbReference>
<evidence type="ECO:0000313" key="4">
    <source>
        <dbReference type="Proteomes" id="UP000324252"/>
    </source>
</evidence>
<feature type="chain" id="PRO_5015064549" evidence="1">
    <location>
        <begin position="27"/>
        <end position="142"/>
    </location>
</feature>
<dbReference type="PANTHER" id="PTHR35535:SF2">
    <property type="entry name" value="DUF306 DOMAIN-CONTAINING PROTEIN"/>
    <property type="match status" value="1"/>
</dbReference>
<dbReference type="InterPro" id="IPR038670">
    <property type="entry name" value="HslJ-like_sf"/>
</dbReference>
<reference evidence="3 4" key="1">
    <citation type="submission" date="2016-11" db="EMBL/GenBank/DDBJ databases">
        <authorList>
            <person name="Varghese N."/>
            <person name="Submissions S."/>
        </authorList>
    </citation>
    <scope>NUCLEOTIDE SEQUENCE [LARGE SCALE GENOMIC DNA]</scope>
    <source>
        <strain evidence="3 4">DSM 29620</strain>
    </source>
</reference>
<sequence>MFVRSRFIAAVLSAGFLATVLTGASAQHEAVALQGEWRVTAITEAEVPEGVEVSMRFDDEGQVSGRGGCNRYSGEYELAGDRLTIGPVAMTRMACPDEQMTTETRFGVAIGDVARAGIDETGALILSDAGGARLIVALPATD</sequence>
<name>A0A1H0GDY0_9RHOB</name>
<evidence type="ECO:0000259" key="2">
    <source>
        <dbReference type="Pfam" id="PF03724"/>
    </source>
</evidence>
<evidence type="ECO:0000256" key="1">
    <source>
        <dbReference type="SAM" id="SignalP"/>
    </source>
</evidence>
<evidence type="ECO:0000313" key="3">
    <source>
        <dbReference type="EMBL" id="SHJ87218.1"/>
    </source>
</evidence>
<proteinExistence type="predicted"/>
<dbReference type="InterPro" id="IPR005184">
    <property type="entry name" value="DUF306_Meta_HslJ"/>
</dbReference>
<dbReference type="PANTHER" id="PTHR35535">
    <property type="entry name" value="HEAT SHOCK PROTEIN HSLJ"/>
    <property type="match status" value="1"/>
</dbReference>